<name>A0A645H2F9_9ZZZZ</name>
<comment type="caution">
    <text evidence="1">The sequence shown here is derived from an EMBL/GenBank/DDBJ whole genome shotgun (WGS) entry which is preliminary data.</text>
</comment>
<organism evidence="1">
    <name type="scientific">bioreactor metagenome</name>
    <dbReference type="NCBI Taxonomy" id="1076179"/>
    <lineage>
        <taxon>unclassified sequences</taxon>
        <taxon>metagenomes</taxon>
        <taxon>ecological metagenomes</taxon>
    </lineage>
</organism>
<reference evidence="1" key="1">
    <citation type="submission" date="2019-08" db="EMBL/GenBank/DDBJ databases">
        <authorList>
            <person name="Kucharzyk K."/>
            <person name="Murdoch R.W."/>
            <person name="Higgins S."/>
            <person name="Loffler F."/>
        </authorList>
    </citation>
    <scope>NUCLEOTIDE SEQUENCE</scope>
</reference>
<dbReference type="AlphaFoldDB" id="A0A645H2F9"/>
<sequence length="70" mass="8079">MAHTAAEMVALRLVISKVLIFKMHRGVLLKRLDIVEHLISRLVTPVRIFFHRAQCNLLKSFWNLGIDAAR</sequence>
<evidence type="ECO:0000313" key="1">
    <source>
        <dbReference type="EMBL" id="MPN30534.1"/>
    </source>
</evidence>
<accession>A0A645H2F9</accession>
<proteinExistence type="predicted"/>
<gene>
    <name evidence="1" type="ORF">SDC9_178005</name>
</gene>
<protein>
    <submittedName>
        <fullName evidence="1">Uncharacterized protein</fullName>
    </submittedName>
</protein>
<dbReference type="EMBL" id="VSSQ01081682">
    <property type="protein sequence ID" value="MPN30534.1"/>
    <property type="molecule type" value="Genomic_DNA"/>
</dbReference>